<dbReference type="Pfam" id="PF00583">
    <property type="entry name" value="Acetyltransf_1"/>
    <property type="match status" value="1"/>
</dbReference>
<dbReference type="AlphaFoldDB" id="A0A4Q2TE71"/>
<dbReference type="PROSITE" id="PS51186">
    <property type="entry name" value="GNAT"/>
    <property type="match status" value="1"/>
</dbReference>
<dbReference type="EMBL" id="SDVB01000170">
    <property type="protein sequence ID" value="RYC17623.1"/>
    <property type="molecule type" value="Genomic_DNA"/>
</dbReference>
<dbReference type="InterPro" id="IPR016181">
    <property type="entry name" value="Acyl_CoA_acyltransferase"/>
</dbReference>
<evidence type="ECO:0000313" key="2">
    <source>
        <dbReference type="EMBL" id="RYC17623.1"/>
    </source>
</evidence>
<dbReference type="InterPro" id="IPR000182">
    <property type="entry name" value="GNAT_dom"/>
</dbReference>
<keyword evidence="2" id="KW-0808">Transferase</keyword>
<dbReference type="OrthoDB" id="8894819at2"/>
<name>A0A4Q2TE71_9HYPH</name>
<reference evidence="2 3" key="1">
    <citation type="submission" date="2019-01" db="EMBL/GenBank/DDBJ databases">
        <authorList>
            <person name="Deng T."/>
        </authorList>
    </citation>
    <scope>NUCLEOTIDE SEQUENCE [LARGE SCALE GENOMIC DNA]</scope>
    <source>
        <strain evidence="2 3">F8825</strain>
    </source>
</reference>
<dbReference type="SUPFAM" id="SSF55729">
    <property type="entry name" value="Acyl-CoA N-acyltransferases (Nat)"/>
    <property type="match status" value="1"/>
</dbReference>
<keyword evidence="3" id="KW-1185">Reference proteome</keyword>
<protein>
    <submittedName>
        <fullName evidence="2">GNAT family N-acetyltransferase</fullName>
    </submittedName>
</protein>
<accession>A0A4Q2TE71</accession>
<evidence type="ECO:0000313" key="3">
    <source>
        <dbReference type="Proteomes" id="UP000291088"/>
    </source>
</evidence>
<dbReference type="RefSeq" id="WP_129331213.1">
    <property type="nucleotide sequence ID" value="NZ_SDVB01000170.1"/>
</dbReference>
<sequence length="193" mass="21464">MNERFHAQPLTADRWGDFEAVMGPRGACYDCWCTHFRLPPAERKSFVGSEKKDFMHRRVGEGPPPGIIGYLGDRPVGWVQVGPRADVPNWNSPRTVSRPLDEADAEDPSVWAVSCFFIVSKERGKGLSHRMLDAAVVHARSAAARVIDACPIERTKQSKSVGLYVGSRRIFEAAGFSEVASRKEGRPLMRLVL</sequence>
<comment type="caution">
    <text evidence="2">The sequence shown here is derived from an EMBL/GenBank/DDBJ whole genome shotgun (WGS) entry which is preliminary data.</text>
</comment>
<dbReference type="Proteomes" id="UP000291088">
    <property type="component" value="Unassembled WGS sequence"/>
</dbReference>
<organism evidence="2 3">
    <name type="scientific">Ciceribacter ferrooxidans</name>
    <dbReference type="NCBI Taxonomy" id="2509717"/>
    <lineage>
        <taxon>Bacteria</taxon>
        <taxon>Pseudomonadati</taxon>
        <taxon>Pseudomonadota</taxon>
        <taxon>Alphaproteobacteria</taxon>
        <taxon>Hyphomicrobiales</taxon>
        <taxon>Rhizobiaceae</taxon>
        <taxon>Ciceribacter</taxon>
    </lineage>
</organism>
<gene>
    <name evidence="2" type="ORF">EUU22_06485</name>
</gene>
<dbReference type="Gene3D" id="3.40.630.30">
    <property type="match status" value="1"/>
</dbReference>
<evidence type="ECO:0000259" key="1">
    <source>
        <dbReference type="PROSITE" id="PS51186"/>
    </source>
</evidence>
<feature type="domain" description="N-acetyltransferase" evidence="1">
    <location>
        <begin position="8"/>
        <end position="193"/>
    </location>
</feature>
<proteinExistence type="predicted"/>
<dbReference type="GO" id="GO:0016747">
    <property type="term" value="F:acyltransferase activity, transferring groups other than amino-acyl groups"/>
    <property type="evidence" value="ECO:0007669"/>
    <property type="project" value="InterPro"/>
</dbReference>